<dbReference type="PANTHER" id="PTHR42718">
    <property type="entry name" value="MAJOR FACILITATOR SUPERFAMILY MULTIDRUG TRANSPORTER MFSC"/>
    <property type="match status" value="1"/>
</dbReference>
<dbReference type="OrthoDB" id="7375466at2"/>
<sequence>MGTRGSSRWGAALRGLRGNPWAVMTTTCLGYFITILNSTSVSIAVPEIQAGLGASLSEVLWVVGGYVLALAVLTVTAGRLGDIAGPRNVFLAGMVVFTVASALCGFVQSPWQLIAARLLQGVGAALIIPQTLTMMTLVFPPERRGRAAMVWGVTAGLAGVAGPTLGGLLVSTAGWRSVFAVNLPIGVLIVVLTLLLVPPGHNRQARRLNAMGAALAGAGLGAITFGLLEGRHYGWGTVASFVTVPMIIGVGCLFLAGFVIHQHRASEPLVPTRLFADRTFTLMTASMATVSMCVITLSLTMTLYLQTVLGMPAGQAGLTLAPWALGMTFGFPVTSRLVERFGGERVLLGGLTVYAAALVTVALLCRPGVGGHLLVVPLAVAGLSQSAAFGPITSLAMRDVGADLAGAASGVFNTIRQTGTLIGVSVLGTVLQARLDGGVGEAAGQAAGPLPAEYRGPFAEAVAGAAARGEGAAIVVPPGVPAETAERMRVLGEAAYGAAFGSAVRFTLLVCAASVVLAALGSYLNERARVVSPEPVPQPDTSRSPSA</sequence>
<gene>
    <name evidence="9" type="ORF">SAMN05660976_01135</name>
</gene>
<dbReference type="InterPro" id="IPR011701">
    <property type="entry name" value="MFS"/>
</dbReference>
<dbReference type="GO" id="GO:0022857">
    <property type="term" value="F:transmembrane transporter activity"/>
    <property type="evidence" value="ECO:0007669"/>
    <property type="project" value="InterPro"/>
</dbReference>
<evidence type="ECO:0000256" key="6">
    <source>
        <dbReference type="ARBA" id="ARBA00023136"/>
    </source>
</evidence>
<feature type="transmembrane region" description="Helical" evidence="7">
    <location>
        <begin position="208"/>
        <end position="228"/>
    </location>
</feature>
<evidence type="ECO:0000256" key="7">
    <source>
        <dbReference type="SAM" id="Phobius"/>
    </source>
</evidence>
<evidence type="ECO:0000313" key="10">
    <source>
        <dbReference type="Proteomes" id="UP000198953"/>
    </source>
</evidence>
<keyword evidence="4 7" id="KW-0812">Transmembrane</keyword>
<dbReference type="InterPro" id="IPR036259">
    <property type="entry name" value="MFS_trans_sf"/>
</dbReference>
<dbReference type="SUPFAM" id="SSF103473">
    <property type="entry name" value="MFS general substrate transporter"/>
    <property type="match status" value="1"/>
</dbReference>
<dbReference type="RefSeq" id="WP_055501928.1">
    <property type="nucleotide sequence ID" value="NZ_BBZG01000001.1"/>
</dbReference>
<dbReference type="PRINTS" id="PR01036">
    <property type="entry name" value="TCRTETB"/>
</dbReference>
<feature type="transmembrane region" description="Helical" evidence="7">
    <location>
        <begin position="89"/>
        <end position="108"/>
    </location>
</feature>
<keyword evidence="10" id="KW-1185">Reference proteome</keyword>
<dbReference type="NCBIfam" id="TIGR00711">
    <property type="entry name" value="efflux_EmrB"/>
    <property type="match status" value="1"/>
</dbReference>
<feature type="domain" description="Major facilitator superfamily (MFS) profile" evidence="8">
    <location>
        <begin position="23"/>
        <end position="530"/>
    </location>
</feature>
<dbReference type="STRING" id="46177.SAMN05660976_01135"/>
<dbReference type="Pfam" id="PF07690">
    <property type="entry name" value="MFS_1"/>
    <property type="match status" value="1"/>
</dbReference>
<keyword evidence="3" id="KW-1003">Cell membrane</keyword>
<feature type="transmembrane region" description="Helical" evidence="7">
    <location>
        <begin position="370"/>
        <end position="389"/>
    </location>
</feature>
<evidence type="ECO:0000256" key="4">
    <source>
        <dbReference type="ARBA" id="ARBA00022692"/>
    </source>
</evidence>
<dbReference type="PANTHER" id="PTHR42718:SF46">
    <property type="entry name" value="BLR6921 PROTEIN"/>
    <property type="match status" value="1"/>
</dbReference>
<feature type="transmembrane region" description="Helical" evidence="7">
    <location>
        <begin position="177"/>
        <end position="196"/>
    </location>
</feature>
<evidence type="ECO:0000313" key="9">
    <source>
        <dbReference type="EMBL" id="SEK74403.1"/>
    </source>
</evidence>
<reference evidence="9 10" key="1">
    <citation type="submission" date="2016-10" db="EMBL/GenBank/DDBJ databases">
        <authorList>
            <person name="de Groot N.N."/>
        </authorList>
    </citation>
    <scope>NUCLEOTIDE SEQUENCE [LARGE SCALE GENOMIC DNA]</scope>
    <source>
        <strain evidence="9 10">DSM 43357</strain>
    </source>
</reference>
<feature type="transmembrane region" description="Helical" evidence="7">
    <location>
        <begin position="506"/>
        <end position="524"/>
    </location>
</feature>
<evidence type="ECO:0000256" key="1">
    <source>
        <dbReference type="ARBA" id="ARBA00004651"/>
    </source>
</evidence>
<evidence type="ECO:0000256" key="5">
    <source>
        <dbReference type="ARBA" id="ARBA00022989"/>
    </source>
</evidence>
<feature type="transmembrane region" description="Helical" evidence="7">
    <location>
        <begin position="59"/>
        <end position="77"/>
    </location>
</feature>
<dbReference type="AlphaFoldDB" id="A0A1H7JIK0"/>
<feature type="transmembrane region" description="Helical" evidence="7">
    <location>
        <begin position="316"/>
        <end position="334"/>
    </location>
</feature>
<feature type="transmembrane region" description="Helical" evidence="7">
    <location>
        <begin position="21"/>
        <end position="39"/>
    </location>
</feature>
<name>A0A1H7JIK0_9ACTN</name>
<feature type="transmembrane region" description="Helical" evidence="7">
    <location>
        <begin position="114"/>
        <end position="138"/>
    </location>
</feature>
<feature type="transmembrane region" description="Helical" evidence="7">
    <location>
        <begin position="346"/>
        <end position="364"/>
    </location>
</feature>
<comment type="subcellular location">
    <subcellularLocation>
        <location evidence="1">Cell membrane</location>
        <topology evidence="1">Multi-pass membrane protein</topology>
    </subcellularLocation>
</comment>
<feature type="transmembrane region" description="Helical" evidence="7">
    <location>
        <begin position="150"/>
        <end position="171"/>
    </location>
</feature>
<keyword evidence="5 7" id="KW-1133">Transmembrane helix</keyword>
<dbReference type="GO" id="GO:0005886">
    <property type="term" value="C:plasma membrane"/>
    <property type="evidence" value="ECO:0007669"/>
    <property type="project" value="UniProtKB-SubCell"/>
</dbReference>
<organism evidence="9 10">
    <name type="scientific">Nonomuraea pusilla</name>
    <dbReference type="NCBI Taxonomy" id="46177"/>
    <lineage>
        <taxon>Bacteria</taxon>
        <taxon>Bacillati</taxon>
        <taxon>Actinomycetota</taxon>
        <taxon>Actinomycetes</taxon>
        <taxon>Streptosporangiales</taxon>
        <taxon>Streptosporangiaceae</taxon>
        <taxon>Nonomuraea</taxon>
    </lineage>
</organism>
<dbReference type="CDD" id="cd17321">
    <property type="entry name" value="MFS_MMR_MDR_like"/>
    <property type="match status" value="1"/>
</dbReference>
<feature type="transmembrane region" description="Helical" evidence="7">
    <location>
        <begin position="234"/>
        <end position="260"/>
    </location>
</feature>
<protein>
    <submittedName>
        <fullName evidence="9">Drug resistance transporter, EmrB/QacA subfamily</fullName>
    </submittedName>
</protein>
<evidence type="ECO:0000256" key="3">
    <source>
        <dbReference type="ARBA" id="ARBA00022475"/>
    </source>
</evidence>
<accession>A0A1H7JIK0</accession>
<feature type="transmembrane region" description="Helical" evidence="7">
    <location>
        <begin position="280"/>
        <end position="304"/>
    </location>
</feature>
<dbReference type="EMBL" id="FOBF01000002">
    <property type="protein sequence ID" value="SEK74403.1"/>
    <property type="molecule type" value="Genomic_DNA"/>
</dbReference>
<evidence type="ECO:0000259" key="8">
    <source>
        <dbReference type="PROSITE" id="PS50850"/>
    </source>
</evidence>
<keyword evidence="2" id="KW-0813">Transport</keyword>
<dbReference type="Proteomes" id="UP000198953">
    <property type="component" value="Unassembled WGS sequence"/>
</dbReference>
<keyword evidence="6 7" id="KW-0472">Membrane</keyword>
<dbReference type="Gene3D" id="1.20.1250.20">
    <property type="entry name" value="MFS general substrate transporter like domains"/>
    <property type="match status" value="2"/>
</dbReference>
<proteinExistence type="predicted"/>
<dbReference type="PROSITE" id="PS50850">
    <property type="entry name" value="MFS"/>
    <property type="match status" value="1"/>
</dbReference>
<dbReference type="InterPro" id="IPR004638">
    <property type="entry name" value="EmrB-like"/>
</dbReference>
<dbReference type="InterPro" id="IPR020846">
    <property type="entry name" value="MFS_dom"/>
</dbReference>
<evidence type="ECO:0000256" key="2">
    <source>
        <dbReference type="ARBA" id="ARBA00022448"/>
    </source>
</evidence>